<evidence type="ECO:0000313" key="2">
    <source>
        <dbReference type="Proteomes" id="UP000198828"/>
    </source>
</evidence>
<accession>A0A1H2XHY7</accession>
<keyword evidence="2" id="KW-1185">Reference proteome</keyword>
<name>A0A1H2XHY7_9FIRM</name>
<dbReference type="Proteomes" id="UP000198828">
    <property type="component" value="Unassembled WGS sequence"/>
</dbReference>
<evidence type="ECO:0000313" key="1">
    <source>
        <dbReference type="EMBL" id="SDW92503.1"/>
    </source>
</evidence>
<sequence length="114" mass="13756">MLIIEKLDKLASIDEIKDENKIKVYNTLLNFSEYISLVVSKNIELSIYSLEDEKVPEEIEEKYEECIEGIVFLNSLSEKYLGERIYDKEFNRSEVERFMHKIIDEIFRNRKIRR</sequence>
<dbReference type="RefSeq" id="WP_093752270.1">
    <property type="nucleotide sequence ID" value="NZ_FNNG01000005.1"/>
</dbReference>
<organism evidence="1 2">
    <name type="scientific">Tepidimicrobium xylanilyticum</name>
    <dbReference type="NCBI Taxonomy" id="1123352"/>
    <lineage>
        <taxon>Bacteria</taxon>
        <taxon>Bacillati</taxon>
        <taxon>Bacillota</taxon>
        <taxon>Tissierellia</taxon>
        <taxon>Tissierellales</taxon>
        <taxon>Tepidimicrobiaceae</taxon>
        <taxon>Tepidimicrobium</taxon>
    </lineage>
</organism>
<reference evidence="1 2" key="1">
    <citation type="submission" date="2016-10" db="EMBL/GenBank/DDBJ databases">
        <authorList>
            <person name="de Groot N.N."/>
        </authorList>
    </citation>
    <scope>NUCLEOTIDE SEQUENCE [LARGE SCALE GENOMIC DNA]</scope>
    <source>
        <strain evidence="1 2">DSM 23310</strain>
    </source>
</reference>
<dbReference type="EMBL" id="FNNG01000005">
    <property type="protein sequence ID" value="SDW92503.1"/>
    <property type="molecule type" value="Genomic_DNA"/>
</dbReference>
<dbReference type="AlphaFoldDB" id="A0A1H2XHY7"/>
<gene>
    <name evidence="1" type="ORF">SAMN05660923_01448</name>
</gene>
<proteinExistence type="predicted"/>
<protein>
    <submittedName>
        <fullName evidence="1">Uncharacterized protein</fullName>
    </submittedName>
</protein>